<evidence type="ECO:0008006" key="4">
    <source>
        <dbReference type="Google" id="ProtNLM"/>
    </source>
</evidence>
<sequence length="74" mass="7393">MRQLHNTELENVTGGWDGESMREGILGGCIVGGLTAAVLAGPVGAAVAGGVGCAFGTTLGLIYNLLDLIKHPTG</sequence>
<evidence type="ECO:0000313" key="2">
    <source>
        <dbReference type="EMBL" id="GGA61776.1"/>
    </source>
</evidence>
<keyword evidence="1" id="KW-0472">Membrane</keyword>
<accession>A0A916RPC3</accession>
<gene>
    <name evidence="2" type="ORF">GCM10011385_14380</name>
</gene>
<dbReference type="AlphaFoldDB" id="A0A916RPC3"/>
<protein>
    <recommendedName>
        <fullName evidence="4">Bacteriocin</fullName>
    </recommendedName>
</protein>
<organism evidence="2 3">
    <name type="scientific">Nitratireductor aestuarii</name>
    <dbReference type="NCBI Taxonomy" id="1735103"/>
    <lineage>
        <taxon>Bacteria</taxon>
        <taxon>Pseudomonadati</taxon>
        <taxon>Pseudomonadota</taxon>
        <taxon>Alphaproteobacteria</taxon>
        <taxon>Hyphomicrobiales</taxon>
        <taxon>Phyllobacteriaceae</taxon>
        <taxon>Nitratireductor</taxon>
    </lineage>
</organism>
<reference evidence="2" key="1">
    <citation type="journal article" date="2014" name="Int. J. Syst. Evol. Microbiol.">
        <title>Complete genome sequence of Corynebacterium casei LMG S-19264T (=DSM 44701T), isolated from a smear-ripened cheese.</title>
        <authorList>
            <consortium name="US DOE Joint Genome Institute (JGI-PGF)"/>
            <person name="Walter F."/>
            <person name="Albersmeier A."/>
            <person name="Kalinowski J."/>
            <person name="Ruckert C."/>
        </authorList>
    </citation>
    <scope>NUCLEOTIDE SEQUENCE</scope>
    <source>
        <strain evidence="2">CGMCC 1.15320</strain>
    </source>
</reference>
<keyword evidence="1" id="KW-1133">Transmembrane helix</keyword>
<keyword evidence="1" id="KW-0812">Transmembrane</keyword>
<dbReference type="Proteomes" id="UP000636264">
    <property type="component" value="Unassembled WGS sequence"/>
</dbReference>
<evidence type="ECO:0000256" key="1">
    <source>
        <dbReference type="SAM" id="Phobius"/>
    </source>
</evidence>
<feature type="transmembrane region" description="Helical" evidence="1">
    <location>
        <begin position="46"/>
        <end position="66"/>
    </location>
</feature>
<evidence type="ECO:0000313" key="3">
    <source>
        <dbReference type="Proteomes" id="UP000636264"/>
    </source>
</evidence>
<feature type="transmembrane region" description="Helical" evidence="1">
    <location>
        <begin position="21"/>
        <end position="40"/>
    </location>
</feature>
<name>A0A916RPC3_9HYPH</name>
<comment type="caution">
    <text evidence="2">The sequence shown here is derived from an EMBL/GenBank/DDBJ whole genome shotgun (WGS) entry which is preliminary data.</text>
</comment>
<keyword evidence="3" id="KW-1185">Reference proteome</keyword>
<reference evidence="2" key="2">
    <citation type="submission" date="2020-09" db="EMBL/GenBank/DDBJ databases">
        <authorList>
            <person name="Sun Q."/>
            <person name="Zhou Y."/>
        </authorList>
    </citation>
    <scope>NUCLEOTIDE SEQUENCE</scope>
    <source>
        <strain evidence="2">CGMCC 1.15320</strain>
    </source>
</reference>
<dbReference type="EMBL" id="BMIF01000003">
    <property type="protein sequence ID" value="GGA61776.1"/>
    <property type="molecule type" value="Genomic_DNA"/>
</dbReference>
<proteinExistence type="predicted"/>